<dbReference type="RefSeq" id="WP_188596101.1">
    <property type="nucleotide sequence ID" value="NZ_BMNL01000002.1"/>
</dbReference>
<dbReference type="Pfam" id="PF00152">
    <property type="entry name" value="tRNA-synt_2"/>
    <property type="match status" value="1"/>
</dbReference>
<dbReference type="PROSITE" id="PS50862">
    <property type="entry name" value="AA_TRNA_LIGASE_II"/>
    <property type="match status" value="1"/>
</dbReference>
<accession>A0A830GV72</accession>
<reference evidence="7" key="1">
    <citation type="journal article" date="2014" name="Int. J. Syst. Evol. Microbiol.">
        <title>Complete genome sequence of Corynebacterium casei LMG S-19264T (=DSM 44701T), isolated from a smear-ripened cheese.</title>
        <authorList>
            <consortium name="US DOE Joint Genome Institute (JGI-PGF)"/>
            <person name="Walter F."/>
            <person name="Albersmeier A."/>
            <person name="Kalinowski J."/>
            <person name="Ruckert C."/>
        </authorList>
    </citation>
    <scope>NUCLEOTIDE SEQUENCE</scope>
    <source>
        <strain evidence="7">JCM 10088</strain>
    </source>
</reference>
<proteinExistence type="predicted"/>
<keyword evidence="8" id="KW-1185">Reference proteome</keyword>
<evidence type="ECO:0000259" key="6">
    <source>
        <dbReference type="PROSITE" id="PS50862"/>
    </source>
</evidence>
<dbReference type="GO" id="GO:0005524">
    <property type="term" value="F:ATP binding"/>
    <property type="evidence" value="ECO:0007669"/>
    <property type="project" value="UniProtKB-KW"/>
</dbReference>
<dbReference type="Gene3D" id="3.30.930.10">
    <property type="entry name" value="Bira Bifunctional Protein, Domain 2"/>
    <property type="match status" value="1"/>
</dbReference>
<evidence type="ECO:0000256" key="1">
    <source>
        <dbReference type="ARBA" id="ARBA00022598"/>
    </source>
</evidence>
<dbReference type="GO" id="GO:0006421">
    <property type="term" value="P:asparaginyl-tRNA aminoacylation"/>
    <property type="evidence" value="ECO:0007669"/>
    <property type="project" value="TreeGrafter"/>
</dbReference>
<organism evidence="7 8">
    <name type="scientific">Thermocladium modestius</name>
    <dbReference type="NCBI Taxonomy" id="62609"/>
    <lineage>
        <taxon>Archaea</taxon>
        <taxon>Thermoproteota</taxon>
        <taxon>Thermoprotei</taxon>
        <taxon>Thermoproteales</taxon>
        <taxon>Thermoproteaceae</taxon>
        <taxon>Thermocladium</taxon>
    </lineage>
</organism>
<dbReference type="PANTHER" id="PTHR22594:SF48">
    <property type="entry name" value="ASPARAGINYL-TRNA SYNTHETASE-RELATED PROTEIN (N-TRUNCATION)"/>
    <property type="match status" value="1"/>
</dbReference>
<evidence type="ECO:0000256" key="5">
    <source>
        <dbReference type="ARBA" id="ARBA00023146"/>
    </source>
</evidence>
<keyword evidence="5" id="KW-0030">Aminoacyl-tRNA synthetase</keyword>
<dbReference type="SUPFAM" id="SSF55681">
    <property type="entry name" value="Class II aaRS and biotin synthetases"/>
    <property type="match status" value="1"/>
</dbReference>
<dbReference type="OrthoDB" id="131570at2157"/>
<dbReference type="NCBIfam" id="NF005052">
    <property type="entry name" value="PRK06462.1-1"/>
    <property type="match status" value="1"/>
</dbReference>
<sequence>MDAELVKGQVNKSILELEDMVKDERAFLGFLEKWVQSSWRWVKEDKYKAMLRIEATTLREVRAFLDSRGFTEALAPIVGPVTDPGIRGAKQATIDFYGHEYKVMSSAILYKQYLASSLDKVYFVSPNIRLEPNDSALTGRHLVEFYQVDLEVRGASLEEVISLAEDLVESVVKAVEEEHWRDLERMGRTPPQFKRPFKRYTHAEAVELANKLGCSNPRNTELRWECEKTISAHHGSPLAVYEYPKGSRGFYDREDPGRPGYLRDFDLLYPEGFGEAVSGAEREFEPARVIARMRESGEDPNKYRWYLEMLKENYPLQTAGFGIGVERLVRYICGLRGVWEARPYPKVAGIVSP</sequence>
<dbReference type="InterPro" id="IPR006195">
    <property type="entry name" value="aa-tRNA-synth_II"/>
</dbReference>
<evidence type="ECO:0000256" key="4">
    <source>
        <dbReference type="ARBA" id="ARBA00022917"/>
    </source>
</evidence>
<protein>
    <submittedName>
        <fullName evidence="7">Asparagine ligase A</fullName>
    </submittedName>
</protein>
<keyword evidence="2" id="KW-0547">Nucleotide-binding</keyword>
<dbReference type="AlphaFoldDB" id="A0A830GV72"/>
<dbReference type="InterPro" id="IPR004364">
    <property type="entry name" value="Aa-tRNA-synt_II"/>
</dbReference>
<evidence type="ECO:0000256" key="2">
    <source>
        <dbReference type="ARBA" id="ARBA00022741"/>
    </source>
</evidence>
<keyword evidence="3" id="KW-0067">ATP-binding</keyword>
<comment type="caution">
    <text evidence="7">The sequence shown here is derived from an EMBL/GenBank/DDBJ whole genome shotgun (WGS) entry which is preliminary data.</text>
</comment>
<dbReference type="PANTHER" id="PTHR22594">
    <property type="entry name" value="ASPARTYL/LYSYL-TRNA SYNTHETASE"/>
    <property type="match status" value="1"/>
</dbReference>
<keyword evidence="1 7" id="KW-0436">Ligase</keyword>
<evidence type="ECO:0000313" key="8">
    <source>
        <dbReference type="Proteomes" id="UP000610960"/>
    </source>
</evidence>
<gene>
    <name evidence="7" type="ORF">GCM10007981_07370</name>
</gene>
<dbReference type="InterPro" id="IPR045864">
    <property type="entry name" value="aa-tRNA-synth_II/BPL/LPL"/>
</dbReference>
<evidence type="ECO:0000256" key="3">
    <source>
        <dbReference type="ARBA" id="ARBA00022840"/>
    </source>
</evidence>
<name>A0A830GV72_9CREN</name>
<evidence type="ECO:0000313" key="7">
    <source>
        <dbReference type="EMBL" id="GGP20211.1"/>
    </source>
</evidence>
<dbReference type="GO" id="GO:0004816">
    <property type="term" value="F:asparagine-tRNA ligase activity"/>
    <property type="evidence" value="ECO:0007669"/>
    <property type="project" value="TreeGrafter"/>
</dbReference>
<feature type="domain" description="Aminoacyl-transfer RNA synthetases class-II family profile" evidence="6">
    <location>
        <begin position="51"/>
        <end position="353"/>
    </location>
</feature>
<dbReference type="EMBL" id="BMNL01000002">
    <property type="protein sequence ID" value="GGP20211.1"/>
    <property type="molecule type" value="Genomic_DNA"/>
</dbReference>
<keyword evidence="4" id="KW-0648">Protein biosynthesis</keyword>
<dbReference type="Proteomes" id="UP000610960">
    <property type="component" value="Unassembled WGS sequence"/>
</dbReference>
<reference evidence="7" key="2">
    <citation type="submission" date="2020-09" db="EMBL/GenBank/DDBJ databases">
        <authorList>
            <person name="Sun Q."/>
            <person name="Ohkuma M."/>
        </authorList>
    </citation>
    <scope>NUCLEOTIDE SEQUENCE</scope>
    <source>
        <strain evidence="7">JCM 10088</strain>
    </source>
</reference>